<keyword evidence="2" id="KW-1185">Reference proteome</keyword>
<dbReference type="EMBL" id="CASHSV030000206">
    <property type="protein sequence ID" value="CAJ2655839.1"/>
    <property type="molecule type" value="Genomic_DNA"/>
</dbReference>
<accession>A0ACB0KHM9</accession>
<comment type="caution">
    <text evidence="1">The sequence shown here is derived from an EMBL/GenBank/DDBJ whole genome shotgun (WGS) entry which is preliminary data.</text>
</comment>
<organism evidence="1 2">
    <name type="scientific">Trifolium pratense</name>
    <name type="common">Red clover</name>
    <dbReference type="NCBI Taxonomy" id="57577"/>
    <lineage>
        <taxon>Eukaryota</taxon>
        <taxon>Viridiplantae</taxon>
        <taxon>Streptophyta</taxon>
        <taxon>Embryophyta</taxon>
        <taxon>Tracheophyta</taxon>
        <taxon>Spermatophyta</taxon>
        <taxon>Magnoliopsida</taxon>
        <taxon>eudicotyledons</taxon>
        <taxon>Gunneridae</taxon>
        <taxon>Pentapetalae</taxon>
        <taxon>rosids</taxon>
        <taxon>fabids</taxon>
        <taxon>Fabales</taxon>
        <taxon>Fabaceae</taxon>
        <taxon>Papilionoideae</taxon>
        <taxon>50 kb inversion clade</taxon>
        <taxon>NPAAA clade</taxon>
        <taxon>Hologalegina</taxon>
        <taxon>IRL clade</taxon>
        <taxon>Trifolieae</taxon>
        <taxon>Trifolium</taxon>
    </lineage>
</organism>
<evidence type="ECO:0000313" key="1">
    <source>
        <dbReference type="EMBL" id="CAJ2655839.1"/>
    </source>
</evidence>
<name>A0ACB0KHM9_TRIPR</name>
<sequence>MEEKNKQKITASSLCSELFGSKESHLSSSQIFFDSIFSTQSPKISGTESVQSEVNEKTKNETLNSKSDSQAPNTKSKEMSWMYEDQQIQPCSLSSSIYYGGQDIYPPPQKQNYAFNSYKSSGGKDDSQIATRNWWEGSYEY</sequence>
<gene>
    <name evidence="1" type="ORF">MILVUS5_LOCUS22700</name>
</gene>
<dbReference type="Proteomes" id="UP001177021">
    <property type="component" value="Unassembled WGS sequence"/>
</dbReference>
<reference evidence="1" key="1">
    <citation type="submission" date="2023-10" db="EMBL/GenBank/DDBJ databases">
        <authorList>
            <person name="Rodriguez Cubillos JULIANA M."/>
            <person name="De Vega J."/>
        </authorList>
    </citation>
    <scope>NUCLEOTIDE SEQUENCE</scope>
</reference>
<proteinExistence type="predicted"/>
<evidence type="ECO:0000313" key="2">
    <source>
        <dbReference type="Proteomes" id="UP001177021"/>
    </source>
</evidence>
<protein>
    <submittedName>
        <fullName evidence="1">Uncharacterized protein</fullName>
    </submittedName>
</protein>